<reference evidence="2 3" key="1">
    <citation type="journal article" date="2019" name="Int. J. Syst. Evol. Microbiol.">
        <title>The Global Catalogue of Microorganisms (GCM) 10K type strain sequencing project: providing services to taxonomists for standard genome sequencing and annotation.</title>
        <authorList>
            <consortium name="The Broad Institute Genomics Platform"/>
            <consortium name="The Broad Institute Genome Sequencing Center for Infectious Disease"/>
            <person name="Wu L."/>
            <person name="Ma J."/>
        </authorList>
    </citation>
    <scope>NUCLEOTIDE SEQUENCE [LARGE SCALE GENOMIC DNA]</scope>
    <source>
        <strain evidence="2 3">JCM 15481</strain>
    </source>
</reference>
<evidence type="ECO:0000313" key="3">
    <source>
        <dbReference type="Proteomes" id="UP001500443"/>
    </source>
</evidence>
<evidence type="ECO:0000256" key="1">
    <source>
        <dbReference type="SAM" id="MobiDB-lite"/>
    </source>
</evidence>
<dbReference type="Proteomes" id="UP001500443">
    <property type="component" value="Unassembled WGS sequence"/>
</dbReference>
<comment type="caution">
    <text evidence="2">The sequence shown here is derived from an EMBL/GenBank/DDBJ whole genome shotgun (WGS) entry which is preliminary data.</text>
</comment>
<gene>
    <name evidence="2" type="ORF">GCM10009802_26180</name>
</gene>
<feature type="compositionally biased region" description="Basic residues" evidence="1">
    <location>
        <begin position="69"/>
        <end position="88"/>
    </location>
</feature>
<accession>A0ABN2Y647</accession>
<protein>
    <submittedName>
        <fullName evidence="2">Uncharacterized protein</fullName>
    </submittedName>
</protein>
<proteinExistence type="predicted"/>
<keyword evidence="3" id="KW-1185">Reference proteome</keyword>
<dbReference type="EMBL" id="BAAAPF010000065">
    <property type="protein sequence ID" value="GAA2122287.1"/>
    <property type="molecule type" value="Genomic_DNA"/>
</dbReference>
<evidence type="ECO:0000313" key="2">
    <source>
        <dbReference type="EMBL" id="GAA2122287.1"/>
    </source>
</evidence>
<sequence length="138" mass="14681">MRTSTTAWRSGRARAARLVPAYFCWGNPVAYADPELTPVLVYGLRGKPDPPESDGVALEELLGRTRARVLRGSRDGRHHRRAGPRRGRLGALGQPACRCPSQLQAARQPTQREAGAALADARGGALLCAAGGGRTRSA</sequence>
<feature type="region of interest" description="Disordered" evidence="1">
    <location>
        <begin position="69"/>
        <end position="94"/>
    </location>
</feature>
<organism evidence="2 3">
    <name type="scientific">Streptomyces synnematoformans</name>
    <dbReference type="NCBI Taxonomy" id="415721"/>
    <lineage>
        <taxon>Bacteria</taxon>
        <taxon>Bacillati</taxon>
        <taxon>Actinomycetota</taxon>
        <taxon>Actinomycetes</taxon>
        <taxon>Kitasatosporales</taxon>
        <taxon>Streptomycetaceae</taxon>
        <taxon>Streptomyces</taxon>
    </lineage>
</organism>
<name>A0ABN2Y647_9ACTN</name>